<dbReference type="Pfam" id="PF00293">
    <property type="entry name" value="NUDIX"/>
    <property type="match status" value="1"/>
</dbReference>
<sequence length="134" mass="15371">MRDRGAVVIIENDKVALIKRERENSVYYVFPGGGVESEKGETPIDAAKREAIEELGVEVKINKLFSEVQFNGTQYFFLAETTNGLIGTGKGEEYTNKERNRGTYEPMWIEINELTKMDVRPKEVAEQIYQLYIK</sequence>
<dbReference type="Gene3D" id="3.90.79.10">
    <property type="entry name" value="Nucleoside Triphosphate Pyrophosphohydrolase"/>
    <property type="match status" value="1"/>
</dbReference>
<proteinExistence type="predicted"/>
<dbReference type="SUPFAM" id="SSF55811">
    <property type="entry name" value="Nudix"/>
    <property type="match status" value="1"/>
</dbReference>
<dbReference type="Proteomes" id="UP000613512">
    <property type="component" value="Unassembled WGS sequence"/>
</dbReference>
<reference evidence="4" key="1">
    <citation type="journal article" date="2014" name="Int. J. Syst. Evol. Microbiol.">
        <title>Complete genome sequence of Corynebacterium casei LMG S-19264T (=DSM 44701T), isolated from a smear-ripened cheese.</title>
        <authorList>
            <consortium name="US DOE Joint Genome Institute (JGI-PGF)"/>
            <person name="Walter F."/>
            <person name="Albersmeier A."/>
            <person name="Kalinowski J."/>
            <person name="Ruckert C."/>
        </authorList>
    </citation>
    <scope>NUCLEOTIDE SEQUENCE</scope>
    <source>
        <strain evidence="4">CGMCC 1.12408</strain>
    </source>
</reference>
<dbReference type="EMBL" id="BMEY01000001">
    <property type="protein sequence ID" value="GGA60727.1"/>
    <property type="molecule type" value="Genomic_DNA"/>
</dbReference>
<dbReference type="PANTHER" id="PTHR43046:SF14">
    <property type="entry name" value="MUTT_NUDIX FAMILY PROTEIN"/>
    <property type="match status" value="1"/>
</dbReference>
<dbReference type="PROSITE" id="PS51462">
    <property type="entry name" value="NUDIX"/>
    <property type="match status" value="1"/>
</dbReference>
<dbReference type="AlphaFoldDB" id="A0A916W2E0"/>
<accession>A0A916W2E0</accession>
<evidence type="ECO:0000256" key="2">
    <source>
        <dbReference type="ARBA" id="ARBA00022801"/>
    </source>
</evidence>
<evidence type="ECO:0000313" key="5">
    <source>
        <dbReference type="Proteomes" id="UP000613512"/>
    </source>
</evidence>
<dbReference type="InterPro" id="IPR000086">
    <property type="entry name" value="NUDIX_hydrolase_dom"/>
</dbReference>
<dbReference type="PANTHER" id="PTHR43046">
    <property type="entry name" value="GDP-MANNOSE MANNOSYL HYDROLASE"/>
    <property type="match status" value="1"/>
</dbReference>
<evidence type="ECO:0000259" key="3">
    <source>
        <dbReference type="PROSITE" id="PS51462"/>
    </source>
</evidence>
<evidence type="ECO:0000256" key="1">
    <source>
        <dbReference type="ARBA" id="ARBA00001946"/>
    </source>
</evidence>
<dbReference type="InterPro" id="IPR015797">
    <property type="entry name" value="NUDIX_hydrolase-like_dom_sf"/>
</dbReference>
<keyword evidence="2" id="KW-0378">Hydrolase</keyword>
<gene>
    <name evidence="4" type="ORF">GCM10008025_00950</name>
</gene>
<dbReference type="GO" id="GO:0016787">
    <property type="term" value="F:hydrolase activity"/>
    <property type="evidence" value="ECO:0007669"/>
    <property type="project" value="UniProtKB-KW"/>
</dbReference>
<comment type="caution">
    <text evidence="4">The sequence shown here is derived from an EMBL/GenBank/DDBJ whole genome shotgun (WGS) entry which is preliminary data.</text>
</comment>
<reference evidence="4" key="2">
    <citation type="submission" date="2020-09" db="EMBL/GenBank/DDBJ databases">
        <authorList>
            <person name="Sun Q."/>
            <person name="Zhou Y."/>
        </authorList>
    </citation>
    <scope>NUCLEOTIDE SEQUENCE</scope>
    <source>
        <strain evidence="4">CGMCC 1.12408</strain>
    </source>
</reference>
<feature type="domain" description="Nudix hydrolase" evidence="3">
    <location>
        <begin position="1"/>
        <end position="132"/>
    </location>
</feature>
<name>A0A916W2E0_9BACI</name>
<keyword evidence="5" id="KW-1185">Reference proteome</keyword>
<comment type="cofactor">
    <cofactor evidence="1">
        <name>Mg(2+)</name>
        <dbReference type="ChEBI" id="CHEBI:18420"/>
    </cofactor>
</comment>
<protein>
    <submittedName>
        <fullName evidence="4">DNA mismatch repair protein MutT</fullName>
    </submittedName>
</protein>
<organism evidence="4 5">
    <name type="scientific">Ornithinibacillus halotolerans</name>
    <dbReference type="NCBI Taxonomy" id="1274357"/>
    <lineage>
        <taxon>Bacteria</taxon>
        <taxon>Bacillati</taxon>
        <taxon>Bacillota</taxon>
        <taxon>Bacilli</taxon>
        <taxon>Bacillales</taxon>
        <taxon>Bacillaceae</taxon>
        <taxon>Ornithinibacillus</taxon>
    </lineage>
</organism>
<evidence type="ECO:0000313" key="4">
    <source>
        <dbReference type="EMBL" id="GGA60727.1"/>
    </source>
</evidence>
<dbReference type="RefSeq" id="WP_188382713.1">
    <property type="nucleotide sequence ID" value="NZ_BMEY01000001.1"/>
</dbReference>
<dbReference type="CDD" id="cd04669">
    <property type="entry name" value="NUDIX_Hydrolase"/>
    <property type="match status" value="1"/>
</dbReference>